<evidence type="ECO:0000259" key="1">
    <source>
        <dbReference type="Pfam" id="PF12776"/>
    </source>
</evidence>
<dbReference type="EMBL" id="JAMFTS010000001">
    <property type="protein sequence ID" value="KAJ4803951.1"/>
    <property type="molecule type" value="Genomic_DNA"/>
</dbReference>
<gene>
    <name evidence="2" type="ORF">LUZ62_016517</name>
</gene>
<dbReference type="InterPro" id="IPR024752">
    <property type="entry name" value="Myb/SANT-like_dom"/>
</dbReference>
<name>A0AAV8GKI7_9POAL</name>
<comment type="caution">
    <text evidence="2">The sequence shown here is derived from an EMBL/GenBank/DDBJ whole genome shotgun (WGS) entry which is preliminary data.</text>
</comment>
<protein>
    <submittedName>
        <fullName evidence="2">Myb/SANT-like domain-containing protein</fullName>
    </submittedName>
</protein>
<dbReference type="PANTHER" id="PTHR46929:SF3">
    <property type="entry name" value="MYB_SANT-LIKE DOMAIN-CONTAINING PROTEIN"/>
    <property type="match status" value="1"/>
</dbReference>
<accession>A0AAV8GKI7</accession>
<dbReference type="AlphaFoldDB" id="A0AAV8GKI7"/>
<keyword evidence="3" id="KW-1185">Reference proteome</keyword>
<organism evidence="2 3">
    <name type="scientific">Rhynchospora pubera</name>
    <dbReference type="NCBI Taxonomy" id="906938"/>
    <lineage>
        <taxon>Eukaryota</taxon>
        <taxon>Viridiplantae</taxon>
        <taxon>Streptophyta</taxon>
        <taxon>Embryophyta</taxon>
        <taxon>Tracheophyta</taxon>
        <taxon>Spermatophyta</taxon>
        <taxon>Magnoliopsida</taxon>
        <taxon>Liliopsida</taxon>
        <taxon>Poales</taxon>
        <taxon>Cyperaceae</taxon>
        <taxon>Cyperoideae</taxon>
        <taxon>Rhynchosporeae</taxon>
        <taxon>Rhynchospora</taxon>
    </lineage>
</organism>
<reference evidence="2" key="1">
    <citation type="submission" date="2022-08" db="EMBL/GenBank/DDBJ databases">
        <authorList>
            <person name="Marques A."/>
        </authorList>
    </citation>
    <scope>NUCLEOTIDE SEQUENCE</scope>
    <source>
        <strain evidence="2">RhyPub2mFocal</strain>
        <tissue evidence="2">Leaves</tissue>
    </source>
</reference>
<dbReference type="Pfam" id="PF12776">
    <property type="entry name" value="Myb_DNA-bind_3"/>
    <property type="match status" value="1"/>
</dbReference>
<sequence length="467" mass="54161">MVKITQQTVTGKYITFDSRKITVQTVTGEHITLDRNVTATLDQIYCKAHPRDEGTFPRDVHISFYCDYNLVLRSAGESETPPRRSERNDLRSGDKWRDDDDKYFLNLVLCLICEGSNMTEGNLTEKAWGRIKIVINDKMRSNFDIKFLQDRLSGYMQLYSLLEEKCSPVINWDSEGKVIIPRQVSAWEDLVEIQPELQVLHRRQRIPYFDNLKLVYQKLNTSPSDGVQSLQSSMKITVQTQSGELITLDHDHTETLDQIYTKTHPHVEGPFPHAVHISFNDNGVILWAASAGEYELKWGDNHDQALLDVVDGLIRFENGIMTGGNLTKEAWGRIKHELNDRMKCNVEIEFLQDHLCKLMLVYSLLQERRSPFLNWDCIRYVFFVRGVGSWADLVEKHPELEVLQGRQFIPYFYCLNEVYLKLNSKVFLKLEQQVADRDVQQTNRNFSGSGSRTSNRKKISWACCYSK</sequence>
<dbReference type="PANTHER" id="PTHR46929">
    <property type="entry name" value="EXPRESSED PROTEIN"/>
    <property type="match status" value="1"/>
</dbReference>
<dbReference type="Proteomes" id="UP001140206">
    <property type="component" value="Chromosome 1"/>
</dbReference>
<feature type="domain" description="Myb/SANT-like" evidence="1">
    <location>
        <begin position="95"/>
        <end position="181"/>
    </location>
</feature>
<evidence type="ECO:0000313" key="3">
    <source>
        <dbReference type="Proteomes" id="UP001140206"/>
    </source>
</evidence>
<evidence type="ECO:0000313" key="2">
    <source>
        <dbReference type="EMBL" id="KAJ4803951.1"/>
    </source>
</evidence>
<proteinExistence type="predicted"/>